<proteinExistence type="predicted"/>
<protein>
    <submittedName>
        <fullName evidence="1">Uncharacterized protein</fullName>
    </submittedName>
</protein>
<organism evidence="1 2">
    <name type="scientific">Saprolegnia parasitica (strain CBS 223.65)</name>
    <dbReference type="NCBI Taxonomy" id="695850"/>
    <lineage>
        <taxon>Eukaryota</taxon>
        <taxon>Sar</taxon>
        <taxon>Stramenopiles</taxon>
        <taxon>Oomycota</taxon>
        <taxon>Saprolegniomycetes</taxon>
        <taxon>Saprolegniales</taxon>
        <taxon>Saprolegniaceae</taxon>
        <taxon>Saprolegnia</taxon>
    </lineage>
</organism>
<dbReference type="OrthoDB" id="77388at2759"/>
<dbReference type="KEGG" id="spar:SPRG_16143"/>
<reference evidence="1 2" key="1">
    <citation type="journal article" date="2013" name="PLoS Genet.">
        <title>Distinctive expansion of potential virulence genes in the genome of the oomycete fish pathogen Saprolegnia parasitica.</title>
        <authorList>
            <person name="Jiang R.H."/>
            <person name="de Bruijn I."/>
            <person name="Haas B.J."/>
            <person name="Belmonte R."/>
            <person name="Lobach L."/>
            <person name="Christie J."/>
            <person name="van den Ackerveken G."/>
            <person name="Bottin A."/>
            <person name="Bulone V."/>
            <person name="Diaz-Moreno S.M."/>
            <person name="Dumas B."/>
            <person name="Fan L."/>
            <person name="Gaulin E."/>
            <person name="Govers F."/>
            <person name="Grenville-Briggs L.J."/>
            <person name="Horner N.R."/>
            <person name="Levin J.Z."/>
            <person name="Mammella M."/>
            <person name="Meijer H.J."/>
            <person name="Morris P."/>
            <person name="Nusbaum C."/>
            <person name="Oome S."/>
            <person name="Phillips A.J."/>
            <person name="van Rooyen D."/>
            <person name="Rzeszutek E."/>
            <person name="Saraiva M."/>
            <person name="Secombes C.J."/>
            <person name="Seidl M.F."/>
            <person name="Snel B."/>
            <person name="Stassen J.H."/>
            <person name="Sykes S."/>
            <person name="Tripathy S."/>
            <person name="van den Berg H."/>
            <person name="Vega-Arreguin J.C."/>
            <person name="Wawra S."/>
            <person name="Young S.K."/>
            <person name="Zeng Q."/>
            <person name="Dieguez-Uribeondo J."/>
            <person name="Russ C."/>
            <person name="Tyler B.M."/>
            <person name="van West P."/>
        </authorList>
    </citation>
    <scope>NUCLEOTIDE SEQUENCE [LARGE SCALE GENOMIC DNA]</scope>
    <source>
        <strain evidence="1 2">CBS 223.65</strain>
    </source>
</reference>
<dbReference type="OMA" id="RVCGIKT"/>
<accession>A0A067BVT0</accession>
<dbReference type="GeneID" id="24137793"/>
<dbReference type="VEuPathDB" id="FungiDB:SPRG_16143"/>
<dbReference type="Proteomes" id="UP000030745">
    <property type="component" value="Unassembled WGS sequence"/>
</dbReference>
<evidence type="ECO:0000313" key="1">
    <source>
        <dbReference type="EMBL" id="KDO18406.1"/>
    </source>
</evidence>
<dbReference type="RefSeq" id="XP_012210883.1">
    <property type="nucleotide sequence ID" value="XM_012355493.1"/>
</dbReference>
<dbReference type="EMBL" id="KK583440">
    <property type="protein sequence ID" value="KDO18406.1"/>
    <property type="molecule type" value="Genomic_DNA"/>
</dbReference>
<evidence type="ECO:0000313" key="2">
    <source>
        <dbReference type="Proteomes" id="UP000030745"/>
    </source>
</evidence>
<dbReference type="AlphaFoldDB" id="A0A067BVT0"/>
<gene>
    <name evidence="1" type="ORF">SPRG_16143</name>
</gene>
<keyword evidence="2" id="KW-1185">Reference proteome</keyword>
<sequence length="221" mass="23420">MDGNNQLDCTTSQTLPLQLSSRGSGKTLLAVGGDWIVQYDVGPKDFYLQSISLSQPIKEKADLNPVSQISTDGTYICAKSGTSVKCGPLRLQNGNRVWKTTTSNLLSTAMAANSATMYGLSSQNNLHRATVAGITNGTVSWLQVTGAPKFSKIAYDGKRVCGIKTPGNSIVCTISDLASQTPTTWSSPLPENSWSSLALSNNQIYAVTSASVVKRIAAPIQ</sequence>
<name>A0A067BVT0_SAPPC</name>